<organism evidence="4">
    <name type="scientific">Naegleria gruberi</name>
    <name type="common">Amoeba</name>
    <dbReference type="NCBI Taxonomy" id="5762"/>
    <lineage>
        <taxon>Eukaryota</taxon>
        <taxon>Discoba</taxon>
        <taxon>Heterolobosea</taxon>
        <taxon>Tetramitia</taxon>
        <taxon>Eutetramitia</taxon>
        <taxon>Vahlkampfiidae</taxon>
        <taxon>Naegleria</taxon>
    </lineage>
</organism>
<feature type="compositionally biased region" description="Low complexity" evidence="2">
    <location>
        <begin position="9"/>
        <end position="27"/>
    </location>
</feature>
<name>D2V1T5_NAEGR</name>
<sequence length="302" mass="35109">MYRSDSESDLTSTATNTTTSRMTKSTSAFDLSGQSLSKPTSFYKNHKYPTYMQNLPICKSLQRAEEVKKLKHLVYQREKATDRIKNDRNELLDLRTCLIAFININQKVSNLSSFVERNELKALYQIIRTDRDDLRKQVKDLENEKSTLISDIQKLNESLNQLDLDVQKFHSSIEENFKSNYSIDNIHERFADIDKDDQNESYNIPCTHPTLLRGMLHIYTKYLAFESIVIMGSKEERTLVIQIDNIQQMSKSHSLLHDCGIILHVTGKSKQNEKIEFSEFKNTEERDKAFDLIFGLAFNAKE</sequence>
<dbReference type="OrthoDB" id="1926336at2759"/>
<feature type="coiled-coil region" evidence="1">
    <location>
        <begin position="117"/>
        <end position="158"/>
    </location>
</feature>
<feature type="region of interest" description="Disordered" evidence="2">
    <location>
        <begin position="1"/>
        <end position="32"/>
    </location>
</feature>
<reference evidence="3 4" key="1">
    <citation type="journal article" date="2010" name="Cell">
        <title>The genome of Naegleria gruberi illuminates early eukaryotic versatility.</title>
        <authorList>
            <person name="Fritz-Laylin L.K."/>
            <person name="Prochnik S.E."/>
            <person name="Ginger M.L."/>
            <person name="Dacks J.B."/>
            <person name="Carpenter M.L."/>
            <person name="Field M.C."/>
            <person name="Kuo A."/>
            <person name="Paredez A."/>
            <person name="Chapman J."/>
            <person name="Pham J."/>
            <person name="Shu S."/>
            <person name="Neupane R."/>
            <person name="Cipriano M."/>
            <person name="Mancuso J."/>
            <person name="Tu H."/>
            <person name="Salamov A."/>
            <person name="Lindquist E."/>
            <person name="Shapiro H."/>
            <person name="Lucas S."/>
            <person name="Grigoriev I.V."/>
            <person name="Cande W.Z."/>
            <person name="Fulton C."/>
            <person name="Rokhsar D.S."/>
            <person name="Dawson S.C."/>
        </authorList>
    </citation>
    <scope>NUCLEOTIDE SEQUENCE [LARGE SCALE GENOMIC DNA]</scope>
    <source>
        <strain evidence="3 4">NEG-M</strain>
    </source>
</reference>
<dbReference type="RefSeq" id="XP_002681961.1">
    <property type="nucleotide sequence ID" value="XM_002681915.1"/>
</dbReference>
<keyword evidence="1" id="KW-0175">Coiled coil</keyword>
<dbReference type="GeneID" id="8850037"/>
<evidence type="ECO:0000256" key="2">
    <source>
        <dbReference type="SAM" id="MobiDB-lite"/>
    </source>
</evidence>
<keyword evidence="4" id="KW-1185">Reference proteome</keyword>
<evidence type="ECO:0000256" key="1">
    <source>
        <dbReference type="SAM" id="Coils"/>
    </source>
</evidence>
<protein>
    <submittedName>
        <fullName evidence="3">Predicted protein</fullName>
    </submittedName>
</protein>
<dbReference type="Proteomes" id="UP000006671">
    <property type="component" value="Unassembled WGS sequence"/>
</dbReference>
<evidence type="ECO:0000313" key="4">
    <source>
        <dbReference type="Proteomes" id="UP000006671"/>
    </source>
</evidence>
<dbReference type="EMBL" id="GG738848">
    <property type="protein sequence ID" value="EFC49217.1"/>
    <property type="molecule type" value="Genomic_DNA"/>
</dbReference>
<evidence type="ECO:0000313" key="3">
    <source>
        <dbReference type="EMBL" id="EFC49217.1"/>
    </source>
</evidence>
<proteinExistence type="predicted"/>
<accession>D2V1T5</accession>
<dbReference type="InterPro" id="IPR011993">
    <property type="entry name" value="PH-like_dom_sf"/>
</dbReference>
<dbReference type="AlphaFoldDB" id="D2V1T5"/>
<dbReference type="OMA" id="NIPCTHP"/>
<dbReference type="InParanoid" id="D2V1T5"/>
<gene>
    <name evidence="3" type="ORF">NAEGRDRAFT_62689</name>
</gene>
<dbReference type="KEGG" id="ngr:NAEGRDRAFT_62689"/>
<dbReference type="VEuPathDB" id="AmoebaDB:NAEGRDRAFT_62689"/>
<dbReference type="Gene3D" id="2.30.29.30">
    <property type="entry name" value="Pleckstrin-homology domain (PH domain)/Phosphotyrosine-binding domain (PTB)"/>
    <property type="match status" value="1"/>
</dbReference>